<comment type="caution">
    <text evidence="2">The sequence shown here is derived from an EMBL/GenBank/DDBJ whole genome shotgun (WGS) entry which is preliminary data.</text>
</comment>
<proteinExistence type="predicted"/>
<name>A0A8H3V483_VENIN</name>
<protein>
    <submittedName>
        <fullName evidence="2">Uncharacterized protein</fullName>
    </submittedName>
</protein>
<dbReference type="Proteomes" id="UP000490939">
    <property type="component" value="Unassembled WGS sequence"/>
</dbReference>
<evidence type="ECO:0000313" key="5">
    <source>
        <dbReference type="Proteomes" id="UP000447873"/>
    </source>
</evidence>
<sequence>MTSFSPSIDKWNACRNTATRIEDSIQETSAAYADVVKKLTDGKVGTLQERLEQYRTWLAQGKVALDTLEQGVYKEFCERVEELLANSDDREMKMVPIDSPANEGANRVEIIADRKEKLDTELSRIRRLVENGLEFCDRHANL</sequence>
<organism evidence="2 4">
    <name type="scientific">Venturia inaequalis</name>
    <name type="common">Apple scab fungus</name>
    <dbReference type="NCBI Taxonomy" id="5025"/>
    <lineage>
        <taxon>Eukaryota</taxon>
        <taxon>Fungi</taxon>
        <taxon>Dikarya</taxon>
        <taxon>Ascomycota</taxon>
        <taxon>Pezizomycotina</taxon>
        <taxon>Dothideomycetes</taxon>
        <taxon>Pleosporomycetidae</taxon>
        <taxon>Venturiales</taxon>
        <taxon>Venturiaceae</taxon>
        <taxon>Venturia</taxon>
    </lineage>
</organism>
<keyword evidence="6" id="KW-1185">Reference proteome</keyword>
<evidence type="ECO:0000313" key="6">
    <source>
        <dbReference type="Proteomes" id="UP000490939"/>
    </source>
</evidence>
<dbReference type="EMBL" id="WNWR01000113">
    <property type="protein sequence ID" value="KAE9991003.1"/>
    <property type="molecule type" value="Genomic_DNA"/>
</dbReference>
<accession>A0A8H3V483</accession>
<dbReference type="Proteomes" id="UP000433883">
    <property type="component" value="Unassembled WGS sequence"/>
</dbReference>
<gene>
    <name evidence="2" type="ORF">BLS_008765</name>
    <name evidence="3" type="ORF">EG327_000660</name>
    <name evidence="1" type="ORF">EG328_003906</name>
</gene>
<reference evidence="2 4" key="1">
    <citation type="submission" date="2019-11" db="EMBL/GenBank/DDBJ databases">
        <title>Venturia inaequalis Genome Resource.</title>
        <authorList>
            <person name="Lichtner F.J."/>
        </authorList>
    </citation>
    <scope>NUCLEOTIDE SEQUENCE [LARGE SCALE GENOMIC DNA]</scope>
    <source>
        <strain evidence="1 5">120213</strain>
        <strain evidence="2">Bline_iso_100314</strain>
        <strain evidence="3 6">DMI_063113</strain>
    </source>
</reference>
<dbReference type="EMBL" id="WNWS01000220">
    <property type="protein sequence ID" value="KAE9974391.1"/>
    <property type="molecule type" value="Genomic_DNA"/>
</dbReference>
<dbReference type="AlphaFoldDB" id="A0A8H3V483"/>
<evidence type="ECO:0000313" key="2">
    <source>
        <dbReference type="EMBL" id="KAE9980433.1"/>
    </source>
</evidence>
<evidence type="ECO:0000313" key="1">
    <source>
        <dbReference type="EMBL" id="KAE9974391.1"/>
    </source>
</evidence>
<dbReference type="EMBL" id="WNWQ01000076">
    <property type="protein sequence ID" value="KAE9980433.1"/>
    <property type="molecule type" value="Genomic_DNA"/>
</dbReference>
<evidence type="ECO:0000313" key="4">
    <source>
        <dbReference type="Proteomes" id="UP000433883"/>
    </source>
</evidence>
<evidence type="ECO:0000313" key="3">
    <source>
        <dbReference type="EMBL" id="KAE9991003.1"/>
    </source>
</evidence>
<dbReference type="Proteomes" id="UP000447873">
    <property type="component" value="Unassembled WGS sequence"/>
</dbReference>